<keyword evidence="3" id="KW-1185">Reference proteome</keyword>
<reference evidence="2 3" key="1">
    <citation type="journal article" date="2019" name="PLoS ONE">
        <title>Comparative genome analysis indicates high evolutionary potential of pathogenicity genes in Colletotrichum tanaceti.</title>
        <authorList>
            <person name="Lelwala R.V."/>
            <person name="Korhonen P.K."/>
            <person name="Young N.D."/>
            <person name="Scott J.B."/>
            <person name="Ades P.A."/>
            <person name="Gasser R.B."/>
            <person name="Taylor P.W.J."/>
        </authorList>
    </citation>
    <scope>NUCLEOTIDE SEQUENCE [LARGE SCALE GENOMIC DNA]</scope>
    <source>
        <strain evidence="2">BRIP57314</strain>
    </source>
</reference>
<feature type="region of interest" description="Disordered" evidence="1">
    <location>
        <begin position="171"/>
        <end position="216"/>
    </location>
</feature>
<organism evidence="2 3">
    <name type="scientific">Colletotrichum tanaceti</name>
    <dbReference type="NCBI Taxonomy" id="1306861"/>
    <lineage>
        <taxon>Eukaryota</taxon>
        <taxon>Fungi</taxon>
        <taxon>Dikarya</taxon>
        <taxon>Ascomycota</taxon>
        <taxon>Pezizomycotina</taxon>
        <taxon>Sordariomycetes</taxon>
        <taxon>Hypocreomycetidae</taxon>
        <taxon>Glomerellales</taxon>
        <taxon>Glomerellaceae</taxon>
        <taxon>Colletotrichum</taxon>
        <taxon>Colletotrichum destructivum species complex</taxon>
    </lineage>
</organism>
<accession>A0A4U6XAC8</accession>
<comment type="caution">
    <text evidence="2">The sequence shown here is derived from an EMBL/GenBank/DDBJ whole genome shotgun (WGS) entry which is preliminary data.</text>
</comment>
<evidence type="ECO:0000313" key="2">
    <source>
        <dbReference type="EMBL" id="TKW52621.1"/>
    </source>
</evidence>
<evidence type="ECO:0000256" key="1">
    <source>
        <dbReference type="SAM" id="MobiDB-lite"/>
    </source>
</evidence>
<sequence length="735" mass="73889">MEILSSTPEVGQQAPLDNHADGADGRDGQHPLVVVLGEGGPEAVLVALVLLQLLELERVLLGVALLLAGLVLLVAPDVAEDEVVEDGAQGGERVQHAGAVEEDGEGEVAEGVAEETQGAHLLGVADDAPDALAVELLAVAGVVLQLGVGERLEGEAGGEQEDGQTVEGLGVVGEGRAGGAGEGRAEGQGEGQGDEGLQGGLGQEHGEEGLVPEPGVPLLGGDVAGVVAAALHAAGGDAVEEAHAPGADAREEQLLGVAERVPGRRDREAVVDDAGADGRPPGVGDLARGPQPVLGLGPVGVPRDGVRDGAEAGVEAEGGEEGVLEEAERRRRRRVDGVARVEAEVGAVPVLLGARHPGELPVDTVRRRRRLALEVGSEAVLLGAGAAREVLLDRLGGLVELAGRLVGLVSEPAGDALLLGSGAGGHVLLDFVGELVRDALPMGRVAVLLGARGLRDVVSDPGARRPLVAAEPAVIPVLFGARDVWQPLAQALGRRQLVAAEPALVPILLGAGAARHVLLDLPGGLVELASRLVGLVAEPAGDALLLGSGAGGNILPNLVRSLVGLVSTEPAAVAFLFGTGAAREVLLDRLSGLVELASRLVGLVAKPAGDVFLLGSGAGGHVLSDLVRGLVGLVATEPAAVALLFGAGAAREVLLDRLSGLVHLLAGLVGDLSAEPAAVPVLFCARRRVGQVLGRRDFVRVHAQAGIPALSSIGHCAPDCGSMICDDRGGMCLCV</sequence>
<evidence type="ECO:0000313" key="3">
    <source>
        <dbReference type="Proteomes" id="UP000310108"/>
    </source>
</evidence>
<dbReference type="Proteomes" id="UP000310108">
    <property type="component" value="Unassembled WGS sequence"/>
</dbReference>
<dbReference type="EMBL" id="PJEX01000229">
    <property type="protein sequence ID" value="TKW52621.1"/>
    <property type="molecule type" value="Genomic_DNA"/>
</dbReference>
<gene>
    <name evidence="2" type="ORF">CTA1_12550</name>
</gene>
<feature type="region of interest" description="Disordered" evidence="1">
    <location>
        <begin position="1"/>
        <end position="25"/>
    </location>
</feature>
<feature type="compositionally biased region" description="Gly residues" evidence="1">
    <location>
        <begin position="171"/>
        <end position="203"/>
    </location>
</feature>
<protein>
    <submittedName>
        <fullName evidence="2">Uncharacterized protein</fullName>
    </submittedName>
</protein>
<feature type="compositionally biased region" description="Polar residues" evidence="1">
    <location>
        <begin position="1"/>
        <end position="10"/>
    </location>
</feature>
<proteinExistence type="predicted"/>
<dbReference type="AlphaFoldDB" id="A0A4U6XAC8"/>
<feature type="compositionally biased region" description="Low complexity" evidence="1">
    <location>
        <begin position="289"/>
        <end position="303"/>
    </location>
</feature>
<name>A0A4U6XAC8_9PEZI</name>
<feature type="region of interest" description="Disordered" evidence="1">
    <location>
        <begin position="272"/>
        <end position="325"/>
    </location>
</feature>